<proteinExistence type="predicted"/>
<protein>
    <submittedName>
        <fullName evidence="1">Uncharacterized protein</fullName>
    </submittedName>
</protein>
<dbReference type="AlphaFoldDB" id="A0A5B7IVH4"/>
<keyword evidence="2" id="KW-1185">Reference proteome</keyword>
<evidence type="ECO:0000313" key="2">
    <source>
        <dbReference type="Proteomes" id="UP000324222"/>
    </source>
</evidence>
<name>A0A5B7IVH4_PORTR</name>
<dbReference type="EMBL" id="VSRR010081393">
    <property type="protein sequence ID" value="MPC89551.1"/>
    <property type="molecule type" value="Genomic_DNA"/>
</dbReference>
<comment type="caution">
    <text evidence="1">The sequence shown here is derived from an EMBL/GenBank/DDBJ whole genome shotgun (WGS) entry which is preliminary data.</text>
</comment>
<dbReference type="Proteomes" id="UP000324222">
    <property type="component" value="Unassembled WGS sequence"/>
</dbReference>
<accession>A0A5B7IVH4</accession>
<evidence type="ECO:0000313" key="1">
    <source>
        <dbReference type="EMBL" id="MPC89551.1"/>
    </source>
</evidence>
<organism evidence="1 2">
    <name type="scientific">Portunus trituberculatus</name>
    <name type="common">Swimming crab</name>
    <name type="synonym">Neptunus trituberculatus</name>
    <dbReference type="NCBI Taxonomy" id="210409"/>
    <lineage>
        <taxon>Eukaryota</taxon>
        <taxon>Metazoa</taxon>
        <taxon>Ecdysozoa</taxon>
        <taxon>Arthropoda</taxon>
        <taxon>Crustacea</taxon>
        <taxon>Multicrustacea</taxon>
        <taxon>Malacostraca</taxon>
        <taxon>Eumalacostraca</taxon>
        <taxon>Eucarida</taxon>
        <taxon>Decapoda</taxon>
        <taxon>Pleocyemata</taxon>
        <taxon>Brachyura</taxon>
        <taxon>Eubrachyura</taxon>
        <taxon>Portunoidea</taxon>
        <taxon>Portunidae</taxon>
        <taxon>Portuninae</taxon>
        <taxon>Portunus</taxon>
    </lineage>
</organism>
<reference evidence="1 2" key="1">
    <citation type="submission" date="2019-05" db="EMBL/GenBank/DDBJ databases">
        <title>Another draft genome of Portunus trituberculatus and its Hox gene families provides insights of decapod evolution.</title>
        <authorList>
            <person name="Jeong J.-H."/>
            <person name="Song I."/>
            <person name="Kim S."/>
            <person name="Choi T."/>
            <person name="Kim D."/>
            <person name="Ryu S."/>
            <person name="Kim W."/>
        </authorList>
    </citation>
    <scope>NUCLEOTIDE SEQUENCE [LARGE SCALE GENOMIC DNA]</scope>
    <source>
        <tissue evidence="1">Muscle</tissue>
    </source>
</reference>
<gene>
    <name evidence="1" type="ORF">E2C01_084504</name>
</gene>
<sequence length="77" mass="8635">MHCCHSALDDIGLDAEWNPTLHPMRKSPKKHRQFRAEGPQSLVYSLLPNRSVLPASLDQRKVASILFKDTLVSSSHA</sequence>